<dbReference type="PANTHER" id="PTHR47331:SF5">
    <property type="entry name" value="RIBONUCLEASE H"/>
    <property type="match status" value="1"/>
</dbReference>
<proteinExistence type="predicted"/>
<comment type="caution">
    <text evidence="2">The sequence shown here is derived from an EMBL/GenBank/DDBJ whole genome shotgun (WGS) entry which is preliminary data.</text>
</comment>
<organism evidence="2 3">
    <name type="scientific">Araneus ventricosus</name>
    <name type="common">Orbweaver spider</name>
    <name type="synonym">Epeira ventricosa</name>
    <dbReference type="NCBI Taxonomy" id="182803"/>
    <lineage>
        <taxon>Eukaryota</taxon>
        <taxon>Metazoa</taxon>
        <taxon>Ecdysozoa</taxon>
        <taxon>Arthropoda</taxon>
        <taxon>Chelicerata</taxon>
        <taxon>Arachnida</taxon>
        <taxon>Araneae</taxon>
        <taxon>Araneomorphae</taxon>
        <taxon>Entelegynae</taxon>
        <taxon>Araneoidea</taxon>
        <taxon>Araneidae</taxon>
        <taxon>Araneus</taxon>
    </lineage>
</organism>
<sequence length="750" mass="86887">MDLESLKKVRSPVRKATTEYIKQLEQEVNKTEERSIDLIDELLVKLLDKDSQLKKLDSDILNLCKTQDLTNEVERQQEYRDQIITWKMRAEKILRNNESEILIDRNVNRNTQQCSVKLPRLQIPQYDGNILNFNDFYSQFEAAIHKNSNLSDVEKFNYLKSYLINDAEIAIRGLALKSENYDLALNILKERFGRTDMIIDAHMSQLLNLNPVRKSQDVKSLRRLYSICETHIRGLENNGVDPNSYPDSTGLSLEFSRKMYAKKENTISDLLEFLKIEIQCRERNEHLLKEFDADARKETRLNSYDKPTHFTHKYGKFNKSKVDLSNRKNETSANIPHASAFVIDVKKCLFCVKSKTDHDTLSCPLSVEERKAHLRRNGICYLCLTQGHVYKKCNSKRPPCVKCHRRHSELICDTSTALEPLSSGGEQSKQNTSEVVTCSNININQDEVLLESCSALMTIGNKRKTINILLDNASQRCFLKKEIADEMKLPVIRREKLLVYVFGSWDPIEKTYEVVQFTLCNSRDPEKSIKIEALLTEVISSSPFNESANKLEQMLRRKNIKLPNASVSFGNEFSLLIGAQYFWEIHSGKKEKLTKTLFVIDTIFGKVVQGRISPIDLNCVKNVSVCKIECCSALNENLKQFWELDSMGINDTGNISECDENLIARFENNLKFKNGRYETKLFWDKNPNELHNNFEIAKRRFEKLCMRMKENNWLFNEYTTIVADQLNLNIVEECSSNNEGNLFHMPHILQ</sequence>
<dbReference type="OrthoDB" id="6437669at2759"/>
<protein>
    <recommendedName>
        <fullName evidence="4">Peptidase aspartic putative domain-containing protein</fullName>
    </recommendedName>
</protein>
<keyword evidence="1" id="KW-0175">Coiled coil</keyword>
<evidence type="ECO:0000256" key="1">
    <source>
        <dbReference type="SAM" id="Coils"/>
    </source>
</evidence>
<dbReference type="PANTHER" id="PTHR47331">
    <property type="entry name" value="PHD-TYPE DOMAIN-CONTAINING PROTEIN"/>
    <property type="match status" value="1"/>
</dbReference>
<dbReference type="InterPro" id="IPR005312">
    <property type="entry name" value="DUF1759"/>
</dbReference>
<dbReference type="EMBL" id="BGPR01000396">
    <property type="protein sequence ID" value="GBM17897.1"/>
    <property type="molecule type" value="Genomic_DNA"/>
</dbReference>
<feature type="coiled-coil region" evidence="1">
    <location>
        <begin position="14"/>
        <end position="41"/>
    </location>
</feature>
<keyword evidence="3" id="KW-1185">Reference proteome</keyword>
<dbReference type="Pfam" id="PF03564">
    <property type="entry name" value="DUF1759"/>
    <property type="match status" value="1"/>
</dbReference>
<evidence type="ECO:0000313" key="3">
    <source>
        <dbReference type="Proteomes" id="UP000499080"/>
    </source>
</evidence>
<dbReference type="Proteomes" id="UP000499080">
    <property type="component" value="Unassembled WGS sequence"/>
</dbReference>
<evidence type="ECO:0008006" key="4">
    <source>
        <dbReference type="Google" id="ProtNLM"/>
    </source>
</evidence>
<reference evidence="2 3" key="1">
    <citation type="journal article" date="2019" name="Sci. Rep.">
        <title>Orb-weaving spider Araneus ventricosus genome elucidates the spidroin gene catalogue.</title>
        <authorList>
            <person name="Kono N."/>
            <person name="Nakamura H."/>
            <person name="Ohtoshi R."/>
            <person name="Moran D.A.P."/>
            <person name="Shinohara A."/>
            <person name="Yoshida Y."/>
            <person name="Fujiwara M."/>
            <person name="Mori M."/>
            <person name="Tomita M."/>
            <person name="Arakawa K."/>
        </authorList>
    </citation>
    <scope>NUCLEOTIDE SEQUENCE [LARGE SCALE GENOMIC DNA]</scope>
</reference>
<dbReference type="AlphaFoldDB" id="A0A4Y2DNX4"/>
<evidence type="ECO:0000313" key="2">
    <source>
        <dbReference type="EMBL" id="GBM17897.1"/>
    </source>
</evidence>
<name>A0A4Y2DNX4_ARAVE</name>
<gene>
    <name evidence="2" type="ORF">AVEN_111054_1</name>
</gene>
<accession>A0A4Y2DNX4</accession>